<keyword evidence="10" id="KW-0804">Transcription</keyword>
<sequence>VIGTSGFSPRQTHQFSSQIYPSNRPYPHILPTPPSQNMSAYGQTQYTTGMQQAAAYASYPQPGQPYGIPAYGPLWAGIKTEGGLSQSQSPGQTGFLSYSSGFSTPQTGQAPYSYQIYPAFGQGQYAQYYNSSPYTSPYMTSNNTSPTTPSTTATYTLQEPPSALTSQALTDPPAGRPQAPQATHPPSPGSDGSGGGGYDARRVFIWDLDETIIVFHSLLTGSYANRYGRDPPTSVSLGLRMEEMIFNLADSHLFFNDLEECDQVHIDDVSSDDNGQDLSTYNFGSDGFHAAATSANLCLATGVRGGVDWMRKLAFRYRRVKEIYTTYKNNVGGLLGPAKREAWLQLRAEIEALTDSWLTLALKALTLIHSRSNCVNILVTTTQLIPALAKVLLYGLGIVFPIDNIYSATKIGKESCFERVIQRFGRKVVYVVVGDGVEEEQGSKKHNMPFWRISSHSDLMALHHALDLEYL</sequence>
<name>A0A8K9WPL2_ONCMY</name>
<dbReference type="SFLD" id="SFLDG01129">
    <property type="entry name" value="C1.5:_HAD__Beta-PGM__Phosphata"/>
    <property type="match status" value="1"/>
</dbReference>
<dbReference type="InterPro" id="IPR038102">
    <property type="entry name" value="EYA_dom_sf"/>
</dbReference>
<comment type="similarity">
    <text evidence="2 15">Belongs to the HAD-like hydrolase superfamily. EYA family.</text>
</comment>
<protein>
    <recommendedName>
        <fullName evidence="15">Eyes absent homolog</fullName>
        <ecNumber evidence="15">3.1.3.48</ecNumber>
    </recommendedName>
</protein>
<dbReference type="FunFam" id="3.40.50.12350:FF:000001">
    <property type="entry name" value="Eyes absent homolog"/>
    <property type="match status" value="1"/>
</dbReference>
<dbReference type="Pfam" id="PF00702">
    <property type="entry name" value="Hydrolase"/>
    <property type="match status" value="1"/>
</dbReference>
<evidence type="ECO:0000313" key="17">
    <source>
        <dbReference type="Ensembl" id="ENSOMYP00000114941.1"/>
    </source>
</evidence>
<evidence type="ECO:0000256" key="14">
    <source>
        <dbReference type="PIRSR" id="PIRSR628472-2"/>
    </source>
</evidence>
<keyword evidence="7 15" id="KW-0904">Protein phosphatase</keyword>
<dbReference type="GO" id="GO:2001240">
    <property type="term" value="P:negative regulation of extrinsic apoptotic signaling pathway in absence of ligand"/>
    <property type="evidence" value="ECO:0007669"/>
    <property type="project" value="TreeGrafter"/>
</dbReference>
<evidence type="ECO:0000256" key="15">
    <source>
        <dbReference type="RuleBase" id="RU362036"/>
    </source>
</evidence>
<keyword evidence="18" id="KW-1185">Reference proteome</keyword>
<keyword evidence="9" id="KW-0010">Activator</keyword>
<evidence type="ECO:0000256" key="11">
    <source>
        <dbReference type="ARBA" id="ARBA00023242"/>
    </source>
</evidence>
<evidence type="ECO:0000256" key="13">
    <source>
        <dbReference type="PIRSR" id="PIRSR628472-1"/>
    </source>
</evidence>
<dbReference type="GeneTree" id="ENSGT00950000182978"/>
<comment type="subcellular location">
    <subcellularLocation>
        <location evidence="1">Nucleus</location>
    </subcellularLocation>
</comment>
<feature type="active site" description="Nucleophile" evidence="13">
    <location>
        <position position="207"/>
    </location>
</feature>
<evidence type="ECO:0000256" key="1">
    <source>
        <dbReference type="ARBA" id="ARBA00004123"/>
    </source>
</evidence>
<dbReference type="InterPro" id="IPR028472">
    <property type="entry name" value="EYA"/>
</dbReference>
<dbReference type="Ensembl" id="ENSOMYT00000156299.1">
    <property type="protein sequence ID" value="ENSOMYP00000114941.1"/>
    <property type="gene ID" value="ENSOMYG00000030656.2"/>
</dbReference>
<feature type="compositionally biased region" description="Polar residues" evidence="16">
    <location>
        <begin position="1"/>
        <end position="21"/>
    </location>
</feature>
<dbReference type="GO" id="GO:0046872">
    <property type="term" value="F:metal ion binding"/>
    <property type="evidence" value="ECO:0007669"/>
    <property type="project" value="UniProtKB-KW"/>
</dbReference>
<feature type="region of interest" description="Disordered" evidence="16">
    <location>
        <begin position="1"/>
        <end position="26"/>
    </location>
</feature>
<evidence type="ECO:0000256" key="16">
    <source>
        <dbReference type="SAM" id="MobiDB-lite"/>
    </source>
</evidence>
<evidence type="ECO:0000256" key="3">
    <source>
        <dbReference type="ARBA" id="ARBA00022473"/>
    </source>
</evidence>
<keyword evidence="3" id="KW-0217">Developmental protein</keyword>
<dbReference type="CDD" id="cd02601">
    <property type="entry name" value="HAD_Eya"/>
    <property type="match status" value="1"/>
</dbReference>
<evidence type="ECO:0000256" key="12">
    <source>
        <dbReference type="ARBA" id="ARBA00051722"/>
    </source>
</evidence>
<keyword evidence="4 14" id="KW-0479">Metal-binding</keyword>
<evidence type="ECO:0000256" key="2">
    <source>
        <dbReference type="ARBA" id="ARBA00010501"/>
    </source>
</evidence>
<evidence type="ECO:0000256" key="10">
    <source>
        <dbReference type="ARBA" id="ARBA00023163"/>
    </source>
</evidence>
<evidence type="ECO:0000313" key="18">
    <source>
        <dbReference type="Proteomes" id="UP000694395"/>
    </source>
</evidence>
<proteinExistence type="inferred from homology"/>
<accession>A0A8K9WPL2</accession>
<dbReference type="GO" id="GO:0005634">
    <property type="term" value="C:nucleus"/>
    <property type="evidence" value="ECO:0007669"/>
    <property type="project" value="UniProtKB-SubCell"/>
</dbReference>
<dbReference type="EC" id="3.1.3.48" evidence="15"/>
<keyword evidence="5 15" id="KW-0378">Hydrolase</keyword>
<dbReference type="GO" id="GO:0045739">
    <property type="term" value="P:positive regulation of DNA repair"/>
    <property type="evidence" value="ECO:0007669"/>
    <property type="project" value="TreeGrafter"/>
</dbReference>
<comment type="cofactor">
    <cofactor evidence="14 15">
        <name>Mg(2+)</name>
        <dbReference type="ChEBI" id="CHEBI:18420"/>
    </cofactor>
    <text evidence="14 15">Binds 1 Mg(2+) ion per subunit.</text>
</comment>
<dbReference type="GO" id="GO:0030154">
    <property type="term" value="P:cell differentiation"/>
    <property type="evidence" value="ECO:0007669"/>
    <property type="project" value="TreeGrafter"/>
</dbReference>
<feature type="binding site" evidence="14">
    <location>
        <position position="435"/>
    </location>
    <ligand>
        <name>Mg(2+)</name>
        <dbReference type="ChEBI" id="CHEBI:18420"/>
    </ligand>
</feature>
<feature type="binding site" evidence="14">
    <location>
        <position position="207"/>
    </location>
    <ligand>
        <name>Mg(2+)</name>
        <dbReference type="ChEBI" id="CHEBI:18420"/>
    </ligand>
</feature>
<reference evidence="17" key="2">
    <citation type="submission" date="2025-08" db="UniProtKB">
        <authorList>
            <consortium name="Ensembl"/>
        </authorList>
    </citation>
    <scope>IDENTIFICATION</scope>
</reference>
<dbReference type="Gene3D" id="3.40.50.12350">
    <property type="match status" value="1"/>
</dbReference>
<dbReference type="GO" id="GO:0004725">
    <property type="term" value="F:protein tyrosine phosphatase activity"/>
    <property type="evidence" value="ECO:0007669"/>
    <property type="project" value="UniProtKB-EC"/>
</dbReference>
<keyword evidence="11" id="KW-0539">Nucleus</keyword>
<dbReference type="PANTHER" id="PTHR10190:SF11">
    <property type="entry name" value="EYES ABSENT HOMOLOG 1"/>
    <property type="match status" value="1"/>
</dbReference>
<gene>
    <name evidence="17" type="primary">eya1</name>
</gene>
<evidence type="ECO:0000256" key="6">
    <source>
        <dbReference type="ARBA" id="ARBA00022842"/>
    </source>
</evidence>
<feature type="region of interest" description="Disordered" evidence="16">
    <location>
        <begin position="164"/>
        <end position="196"/>
    </location>
</feature>
<comment type="catalytic activity">
    <reaction evidence="12 15">
        <text>O-phospho-L-tyrosyl-[protein] + H2O = L-tyrosyl-[protein] + phosphate</text>
        <dbReference type="Rhea" id="RHEA:10684"/>
        <dbReference type="Rhea" id="RHEA-COMP:10136"/>
        <dbReference type="Rhea" id="RHEA-COMP:20101"/>
        <dbReference type="ChEBI" id="CHEBI:15377"/>
        <dbReference type="ChEBI" id="CHEBI:43474"/>
        <dbReference type="ChEBI" id="CHEBI:46858"/>
        <dbReference type="ChEBI" id="CHEBI:61978"/>
        <dbReference type="EC" id="3.1.3.48"/>
    </reaction>
</comment>
<dbReference type="SFLD" id="SFLDS00003">
    <property type="entry name" value="Haloacid_Dehalogenase"/>
    <property type="match status" value="1"/>
</dbReference>
<dbReference type="NCBIfam" id="TIGR01658">
    <property type="entry name" value="EYA-cons_domain"/>
    <property type="match status" value="1"/>
</dbReference>
<keyword evidence="6 14" id="KW-0460">Magnesium</keyword>
<evidence type="ECO:0000256" key="7">
    <source>
        <dbReference type="ARBA" id="ARBA00022912"/>
    </source>
</evidence>
<feature type="binding site" evidence="14">
    <location>
        <position position="209"/>
    </location>
    <ligand>
        <name>Mg(2+)</name>
        <dbReference type="ChEBI" id="CHEBI:18420"/>
    </ligand>
</feature>
<feature type="active site" description="Proton donor" evidence="13">
    <location>
        <position position="209"/>
    </location>
</feature>
<evidence type="ECO:0000256" key="5">
    <source>
        <dbReference type="ARBA" id="ARBA00022801"/>
    </source>
</evidence>
<dbReference type="PANTHER" id="PTHR10190">
    <property type="entry name" value="EYES ABSENT"/>
    <property type="match status" value="1"/>
</dbReference>
<dbReference type="InterPro" id="IPR006545">
    <property type="entry name" value="EYA_dom"/>
</dbReference>
<organism evidence="17 18">
    <name type="scientific">Oncorhynchus mykiss</name>
    <name type="common">Rainbow trout</name>
    <name type="synonym">Salmo gairdneri</name>
    <dbReference type="NCBI Taxonomy" id="8022"/>
    <lineage>
        <taxon>Eukaryota</taxon>
        <taxon>Metazoa</taxon>
        <taxon>Chordata</taxon>
        <taxon>Craniata</taxon>
        <taxon>Vertebrata</taxon>
        <taxon>Euteleostomi</taxon>
        <taxon>Actinopterygii</taxon>
        <taxon>Neopterygii</taxon>
        <taxon>Teleostei</taxon>
        <taxon>Protacanthopterygii</taxon>
        <taxon>Salmoniformes</taxon>
        <taxon>Salmonidae</taxon>
        <taxon>Salmoninae</taxon>
        <taxon>Oncorhynchus</taxon>
    </lineage>
</organism>
<evidence type="ECO:0000256" key="9">
    <source>
        <dbReference type="ARBA" id="ARBA00023159"/>
    </source>
</evidence>
<dbReference type="Proteomes" id="UP000694395">
    <property type="component" value="Chromosome 11"/>
</dbReference>
<reference evidence="17" key="3">
    <citation type="submission" date="2025-09" db="UniProtKB">
        <authorList>
            <consortium name="Ensembl"/>
        </authorList>
    </citation>
    <scope>IDENTIFICATION</scope>
</reference>
<dbReference type="InterPro" id="IPR042577">
    <property type="entry name" value="EYA_dom_metazoan"/>
</dbReference>
<evidence type="ECO:0000256" key="8">
    <source>
        <dbReference type="ARBA" id="ARBA00023015"/>
    </source>
</evidence>
<evidence type="ECO:0000256" key="4">
    <source>
        <dbReference type="ARBA" id="ARBA00022723"/>
    </source>
</evidence>
<keyword evidence="8 15" id="KW-0805">Transcription regulation</keyword>
<dbReference type="AlphaFoldDB" id="A0A8K9WPL2"/>
<reference evidence="17" key="1">
    <citation type="submission" date="2020-07" db="EMBL/GenBank/DDBJ databases">
        <title>A long reads based de novo assembly of the rainbow trout Arlee double haploid line genome.</title>
        <authorList>
            <person name="Gao G."/>
            <person name="Palti Y."/>
        </authorList>
    </citation>
    <scope>NUCLEOTIDE SEQUENCE [LARGE SCALE GENOMIC DNA]</scope>
</reference>